<dbReference type="Pfam" id="PF01168">
    <property type="entry name" value="Ala_racemase_N"/>
    <property type="match status" value="1"/>
</dbReference>
<sequence length="373" mass="41559">MLWHRPDIGMNEQKVDIKTPTLLVDERKVRHNLRTMLAKARHNGSSLRPHFKTHQSATVAQWIRDEGIDKATVSSVGMAKYFADAGWEDLLIAFPYNPLEYEEMTELANKCKLSVTIVSKEALDHLNAHVDAELDYYIKVDVGTHRTGISSTDVELINHLATSANPKHRLKGILAHAGHTYKPLDAHAARVMFDHAIEQLMEVKQAIGQEELIISYGDTPSCSLLDEFPGIDELRPGNFVFYDVMQHYFGSCTLAEIAVCMVCPVVAIHPERCEVVVYGGGVHFAKESISELGENVFGKVVALSGRSWDSFPLARVDRLSQEHGIIKASEEFVQALKIGDLVGILPVHSCLTADIQPHYQALDGTIIEKWNKS</sequence>
<dbReference type="Gene3D" id="2.40.37.20">
    <property type="entry name" value="D-serine dehydratase-like domain"/>
    <property type="match status" value="1"/>
</dbReference>
<keyword evidence="2" id="KW-0456">Lyase</keyword>
<proteinExistence type="inferred from homology"/>
<accession>A0A3D9L2G0</accession>
<evidence type="ECO:0000313" key="5">
    <source>
        <dbReference type="Proteomes" id="UP000256779"/>
    </source>
</evidence>
<name>A0A3D9L2G0_MARFU</name>
<evidence type="ECO:0000259" key="3">
    <source>
        <dbReference type="SMART" id="SM01119"/>
    </source>
</evidence>
<dbReference type="SUPFAM" id="SSF51419">
    <property type="entry name" value="PLP-binding barrel"/>
    <property type="match status" value="1"/>
</dbReference>
<gene>
    <name evidence="4" type="ORF">C7460_109100</name>
</gene>
<evidence type="ECO:0000256" key="2">
    <source>
        <dbReference type="ARBA" id="ARBA00023239"/>
    </source>
</evidence>
<feature type="domain" description="D-serine dehydratase-like" evidence="3">
    <location>
        <begin position="258"/>
        <end position="363"/>
    </location>
</feature>
<dbReference type="InterPro" id="IPR001608">
    <property type="entry name" value="Ala_racemase_N"/>
</dbReference>
<dbReference type="SMART" id="SM01119">
    <property type="entry name" value="D-ser_dehydrat"/>
    <property type="match status" value="1"/>
</dbReference>
<comment type="caution">
    <text evidence="4">The sequence shown here is derived from an EMBL/GenBank/DDBJ whole genome shotgun (WGS) entry which is preliminary data.</text>
</comment>
<dbReference type="Pfam" id="PF14031">
    <property type="entry name" value="D-ser_dehydrat"/>
    <property type="match status" value="1"/>
</dbReference>
<dbReference type="Proteomes" id="UP000256779">
    <property type="component" value="Unassembled WGS sequence"/>
</dbReference>
<reference evidence="4 5" key="1">
    <citation type="submission" date="2018-07" db="EMBL/GenBank/DDBJ databases">
        <title>Genomic Encyclopedia of Type Strains, Phase IV (KMG-IV): sequencing the most valuable type-strain genomes for metagenomic binning, comparative biology and taxonomic classification.</title>
        <authorList>
            <person name="Goeker M."/>
        </authorList>
    </citation>
    <scope>NUCLEOTIDE SEQUENCE [LARGE SCALE GENOMIC DNA]</scope>
    <source>
        <strain evidence="4 5">DSM 4134</strain>
    </source>
</reference>
<dbReference type="EMBL" id="QREG01000009">
    <property type="protein sequence ID" value="RED98908.1"/>
    <property type="molecule type" value="Genomic_DNA"/>
</dbReference>
<evidence type="ECO:0000313" key="4">
    <source>
        <dbReference type="EMBL" id="RED98908.1"/>
    </source>
</evidence>
<dbReference type="PANTHER" id="PTHR28004">
    <property type="entry name" value="ZGC:162816-RELATED"/>
    <property type="match status" value="1"/>
</dbReference>
<dbReference type="InterPro" id="IPR026956">
    <property type="entry name" value="D-ser_dehydrat-like_dom"/>
</dbReference>
<protein>
    <submittedName>
        <fullName evidence="4">D-serine deaminase-like pyridoxal phosphate-dependent protein</fullName>
    </submittedName>
</protein>
<dbReference type="GO" id="GO:0008721">
    <property type="term" value="F:D-serine ammonia-lyase activity"/>
    <property type="evidence" value="ECO:0007669"/>
    <property type="project" value="TreeGrafter"/>
</dbReference>
<dbReference type="InterPro" id="IPR029066">
    <property type="entry name" value="PLP-binding_barrel"/>
</dbReference>
<dbReference type="PANTHER" id="PTHR28004:SF2">
    <property type="entry name" value="D-SERINE DEHYDRATASE"/>
    <property type="match status" value="1"/>
</dbReference>
<keyword evidence="5" id="KW-1185">Reference proteome</keyword>
<dbReference type="InterPro" id="IPR051466">
    <property type="entry name" value="D-amino_acid_metab_enzyme"/>
</dbReference>
<dbReference type="InterPro" id="IPR042208">
    <property type="entry name" value="D-ser_dehydrat-like_sf"/>
</dbReference>
<evidence type="ECO:0000256" key="1">
    <source>
        <dbReference type="ARBA" id="ARBA00005323"/>
    </source>
</evidence>
<dbReference type="GO" id="GO:0036088">
    <property type="term" value="P:D-serine catabolic process"/>
    <property type="evidence" value="ECO:0007669"/>
    <property type="project" value="TreeGrafter"/>
</dbReference>
<dbReference type="AlphaFoldDB" id="A0A3D9L2G0"/>
<organism evidence="4 5">
    <name type="scientific">Marinoscillum furvescens DSM 4134</name>
    <dbReference type="NCBI Taxonomy" id="1122208"/>
    <lineage>
        <taxon>Bacteria</taxon>
        <taxon>Pseudomonadati</taxon>
        <taxon>Bacteroidota</taxon>
        <taxon>Cytophagia</taxon>
        <taxon>Cytophagales</taxon>
        <taxon>Reichenbachiellaceae</taxon>
        <taxon>Marinoscillum</taxon>
    </lineage>
</organism>
<dbReference type="Gene3D" id="3.20.20.10">
    <property type="entry name" value="Alanine racemase"/>
    <property type="match status" value="1"/>
</dbReference>
<comment type="similarity">
    <text evidence="1">Belongs to the DSD1 family.</text>
</comment>